<dbReference type="InterPro" id="IPR045064">
    <property type="entry name" value="Reticulon-like"/>
</dbReference>
<feature type="domain" description="Reticulon" evidence="8">
    <location>
        <begin position="64"/>
        <end position="214"/>
    </location>
</feature>
<keyword evidence="2 6" id="KW-0812">Transmembrane</keyword>
<feature type="transmembrane region" description="Helical" evidence="6">
    <location>
        <begin position="97"/>
        <end position="118"/>
    </location>
</feature>
<comment type="subcellular location">
    <subcellularLocation>
        <location evidence="1 6">Endoplasmic reticulum membrane</location>
        <topology evidence="1 6">Multi-pass membrane protein</topology>
    </subcellularLocation>
</comment>
<evidence type="ECO:0000259" key="8">
    <source>
        <dbReference type="PROSITE" id="PS50845"/>
    </source>
</evidence>
<dbReference type="GO" id="GO:0009617">
    <property type="term" value="P:response to bacterium"/>
    <property type="evidence" value="ECO:0007669"/>
    <property type="project" value="InterPro"/>
</dbReference>
<keyword evidence="10" id="KW-1185">Reference proteome</keyword>
<evidence type="ECO:0000256" key="1">
    <source>
        <dbReference type="ARBA" id="ARBA00004477"/>
    </source>
</evidence>
<reference evidence="9" key="1">
    <citation type="submission" date="2020-09" db="EMBL/GenBank/DDBJ databases">
        <title>Genome-Enabled Discovery of Anthraquinone Biosynthesis in Senna tora.</title>
        <authorList>
            <person name="Kang S.-H."/>
            <person name="Pandey R.P."/>
            <person name="Lee C.-M."/>
            <person name="Sim J.-S."/>
            <person name="Jeong J.-T."/>
            <person name="Choi B.-S."/>
            <person name="Jung M."/>
            <person name="Ginzburg D."/>
            <person name="Zhao K."/>
            <person name="Won S.Y."/>
            <person name="Oh T.-J."/>
            <person name="Yu Y."/>
            <person name="Kim N.-H."/>
            <person name="Lee O.R."/>
            <person name="Lee T.-H."/>
            <person name="Bashyal P."/>
            <person name="Kim T.-S."/>
            <person name="Lee W.-H."/>
            <person name="Kawkins C."/>
            <person name="Kim C.-K."/>
            <person name="Kim J.S."/>
            <person name="Ahn B.O."/>
            <person name="Rhee S.Y."/>
            <person name="Sohng J.K."/>
        </authorList>
    </citation>
    <scope>NUCLEOTIDE SEQUENCE</scope>
    <source>
        <tissue evidence="9">Leaf</tissue>
    </source>
</reference>
<evidence type="ECO:0000256" key="3">
    <source>
        <dbReference type="ARBA" id="ARBA00022824"/>
    </source>
</evidence>
<comment type="caution">
    <text evidence="9">The sequence shown here is derived from an EMBL/GenBank/DDBJ whole genome shotgun (WGS) entry which is preliminary data.</text>
</comment>
<accession>A0A834U2I4</accession>
<sequence length="316" mass="34585">MLEQLELLDVADSEFLSSSDDDELDDDESDSESEIEKYFTIAAAKNRLFGRKRPLHVVLGAGQAADIILWRDKNVSASILAGITIIWFLFEGLGYNLLTLICHSLLLLLALLILWTSLGPSANMPPLELSELVLPDKMLANLALSLRYDVIQGFKAVGAIVFHQDLKNFLMVAVTLWGLSVVGAWVSFITFFYIVSVILLILPMVYEKHEDIIDIVGGKPPQPITIQSGEVGKDEKDMAYDLAQSSIGGTKIKGENEDDDGTVGQGKVIDRQPSLTLKEYNKPGSSISAKYIESASIPFPNVGLKEEAPTASRKTA</sequence>
<dbReference type="Pfam" id="PF02453">
    <property type="entry name" value="Reticulon"/>
    <property type="match status" value="1"/>
</dbReference>
<keyword evidence="5 6" id="KW-0472">Membrane</keyword>
<keyword evidence="4 6" id="KW-1133">Transmembrane helix</keyword>
<evidence type="ECO:0000256" key="4">
    <source>
        <dbReference type="ARBA" id="ARBA00022989"/>
    </source>
</evidence>
<proteinExistence type="predicted"/>
<gene>
    <name evidence="9" type="ORF">G2W53_013539</name>
</gene>
<dbReference type="AlphaFoldDB" id="A0A834U2I4"/>
<evidence type="ECO:0000313" key="9">
    <source>
        <dbReference type="EMBL" id="KAF7831206.1"/>
    </source>
</evidence>
<evidence type="ECO:0000256" key="2">
    <source>
        <dbReference type="ARBA" id="ARBA00022692"/>
    </source>
</evidence>
<keyword evidence="3 6" id="KW-0256">Endoplasmic reticulum</keyword>
<dbReference type="GO" id="GO:0005789">
    <property type="term" value="C:endoplasmic reticulum membrane"/>
    <property type="evidence" value="ECO:0007669"/>
    <property type="project" value="UniProtKB-SubCell"/>
</dbReference>
<dbReference type="OrthoDB" id="567788at2759"/>
<evidence type="ECO:0000256" key="7">
    <source>
        <dbReference type="SAM" id="MobiDB-lite"/>
    </source>
</evidence>
<feature type="region of interest" description="Disordered" evidence="7">
    <location>
        <begin position="249"/>
        <end position="268"/>
    </location>
</feature>
<evidence type="ECO:0000313" key="10">
    <source>
        <dbReference type="Proteomes" id="UP000634136"/>
    </source>
</evidence>
<dbReference type="EMBL" id="JAAIUW010000005">
    <property type="protein sequence ID" value="KAF7831206.1"/>
    <property type="molecule type" value="Genomic_DNA"/>
</dbReference>
<dbReference type="Proteomes" id="UP000634136">
    <property type="component" value="Unassembled WGS sequence"/>
</dbReference>
<evidence type="ECO:0000256" key="5">
    <source>
        <dbReference type="ARBA" id="ARBA00023136"/>
    </source>
</evidence>
<dbReference type="PANTHER" id="PTHR10994:SF177">
    <property type="entry name" value="RETICULON-LIKE PROTEIN B15"/>
    <property type="match status" value="1"/>
</dbReference>
<feature type="transmembrane region" description="Helical" evidence="6">
    <location>
        <begin position="74"/>
        <end position="90"/>
    </location>
</feature>
<feature type="transmembrane region" description="Helical" evidence="6">
    <location>
        <begin position="176"/>
        <end position="202"/>
    </location>
</feature>
<evidence type="ECO:0000256" key="6">
    <source>
        <dbReference type="RuleBase" id="RU363132"/>
    </source>
</evidence>
<organism evidence="9 10">
    <name type="scientific">Senna tora</name>
    <dbReference type="NCBI Taxonomy" id="362788"/>
    <lineage>
        <taxon>Eukaryota</taxon>
        <taxon>Viridiplantae</taxon>
        <taxon>Streptophyta</taxon>
        <taxon>Embryophyta</taxon>
        <taxon>Tracheophyta</taxon>
        <taxon>Spermatophyta</taxon>
        <taxon>Magnoliopsida</taxon>
        <taxon>eudicotyledons</taxon>
        <taxon>Gunneridae</taxon>
        <taxon>Pentapetalae</taxon>
        <taxon>rosids</taxon>
        <taxon>fabids</taxon>
        <taxon>Fabales</taxon>
        <taxon>Fabaceae</taxon>
        <taxon>Caesalpinioideae</taxon>
        <taxon>Cassia clade</taxon>
        <taxon>Senna</taxon>
    </lineage>
</organism>
<dbReference type="PANTHER" id="PTHR10994">
    <property type="entry name" value="RETICULON"/>
    <property type="match status" value="1"/>
</dbReference>
<protein>
    <recommendedName>
        <fullName evidence="6">Reticulon-like protein</fullName>
    </recommendedName>
</protein>
<dbReference type="PROSITE" id="PS50845">
    <property type="entry name" value="RETICULON"/>
    <property type="match status" value="1"/>
</dbReference>
<dbReference type="InterPro" id="IPR003388">
    <property type="entry name" value="Reticulon"/>
</dbReference>
<name>A0A834U2I4_9FABA</name>